<organism evidence="1 2">
    <name type="scientific">Fimbriimonas ginsengisoli Gsoil 348</name>
    <dbReference type="NCBI Taxonomy" id="661478"/>
    <lineage>
        <taxon>Bacteria</taxon>
        <taxon>Bacillati</taxon>
        <taxon>Armatimonadota</taxon>
        <taxon>Fimbriimonadia</taxon>
        <taxon>Fimbriimonadales</taxon>
        <taxon>Fimbriimonadaceae</taxon>
        <taxon>Fimbriimonas</taxon>
    </lineage>
</organism>
<accession>A0A068NYU3</accession>
<dbReference type="HOGENOM" id="CLU_1978225_0_0_0"/>
<dbReference type="STRING" id="661478.OP10G_4056"/>
<sequence>MTGVLLGAFCERGGDNSSRCLELWAYPDTSLNLVVNRFSRDSEEEYSFPCAPHNLVNVLRNRSFRTETDEGSVLVERHEGNVTAEFLSSNGDDGWSHSVPVEPFVSALAQVVPEAEQMEEVRPSSR</sequence>
<proteinExistence type="predicted"/>
<dbReference type="Proteomes" id="UP000027982">
    <property type="component" value="Chromosome"/>
</dbReference>
<name>A0A068NYU3_FIMGI</name>
<dbReference type="EMBL" id="CP007139">
    <property type="protein sequence ID" value="AIE87424.1"/>
    <property type="molecule type" value="Genomic_DNA"/>
</dbReference>
<gene>
    <name evidence="1" type="ORF">OP10G_4056</name>
</gene>
<reference evidence="1 2" key="1">
    <citation type="journal article" date="2014" name="PLoS ONE">
        <title>The first complete genome sequence of the class fimbriimonadia in the phylum armatimonadetes.</title>
        <authorList>
            <person name="Hu Z.Y."/>
            <person name="Wang Y.Z."/>
            <person name="Im W.T."/>
            <person name="Wang S.Y."/>
            <person name="Zhao G.P."/>
            <person name="Zheng H.J."/>
            <person name="Quan Z.X."/>
        </authorList>
    </citation>
    <scope>NUCLEOTIDE SEQUENCE [LARGE SCALE GENOMIC DNA]</scope>
    <source>
        <strain evidence="1">Gsoil 348</strain>
    </source>
</reference>
<protein>
    <submittedName>
        <fullName evidence="1">Uncharacterized protein</fullName>
    </submittedName>
</protein>
<evidence type="ECO:0000313" key="1">
    <source>
        <dbReference type="EMBL" id="AIE87424.1"/>
    </source>
</evidence>
<keyword evidence="2" id="KW-1185">Reference proteome</keyword>
<evidence type="ECO:0000313" key="2">
    <source>
        <dbReference type="Proteomes" id="UP000027982"/>
    </source>
</evidence>
<dbReference type="KEGG" id="fgi:OP10G_4056"/>
<dbReference type="AlphaFoldDB" id="A0A068NYU3"/>